<reference evidence="2" key="1">
    <citation type="submission" date="2020-02" db="EMBL/GenBank/DDBJ databases">
        <authorList>
            <person name="Meier V. D."/>
        </authorList>
    </citation>
    <scope>NUCLEOTIDE SEQUENCE</scope>
    <source>
        <strain evidence="2">AVDCRST_MAG11</strain>
    </source>
</reference>
<dbReference type="EMBL" id="CADCTU010000534">
    <property type="protein sequence ID" value="CAA9328327.1"/>
    <property type="molecule type" value="Genomic_DNA"/>
</dbReference>
<feature type="region of interest" description="Disordered" evidence="1">
    <location>
        <begin position="1"/>
        <end position="44"/>
    </location>
</feature>
<name>A0A6J4LCB0_9BACT</name>
<gene>
    <name evidence="2" type="ORF">AVDCRST_MAG11-2352</name>
</gene>
<feature type="compositionally biased region" description="Basic residues" evidence="1">
    <location>
        <begin position="18"/>
        <end position="44"/>
    </location>
</feature>
<protein>
    <submittedName>
        <fullName evidence="2">Uncharacterized protein</fullName>
    </submittedName>
</protein>
<organism evidence="2">
    <name type="scientific">uncultured Gemmatimonadaceae bacterium</name>
    <dbReference type="NCBI Taxonomy" id="246130"/>
    <lineage>
        <taxon>Bacteria</taxon>
        <taxon>Pseudomonadati</taxon>
        <taxon>Gemmatimonadota</taxon>
        <taxon>Gemmatimonadia</taxon>
        <taxon>Gemmatimonadales</taxon>
        <taxon>Gemmatimonadaceae</taxon>
        <taxon>environmental samples</taxon>
    </lineage>
</organism>
<accession>A0A6J4LCB0</accession>
<evidence type="ECO:0000313" key="2">
    <source>
        <dbReference type="EMBL" id="CAA9328327.1"/>
    </source>
</evidence>
<proteinExistence type="predicted"/>
<sequence>GRRAGRAAARARDPRHAPPPRRRVRPAARRAVRAARPDRPRRRV</sequence>
<feature type="non-terminal residue" evidence="2">
    <location>
        <position position="1"/>
    </location>
</feature>
<dbReference type="AlphaFoldDB" id="A0A6J4LCB0"/>
<feature type="non-terminal residue" evidence="2">
    <location>
        <position position="44"/>
    </location>
</feature>
<evidence type="ECO:0000256" key="1">
    <source>
        <dbReference type="SAM" id="MobiDB-lite"/>
    </source>
</evidence>